<name>A0A0G2GSS7_9PEZI</name>
<dbReference type="AlphaFoldDB" id="A0A0G2GSS7"/>
<reference evidence="17 18" key="1">
    <citation type="submission" date="2015-03" db="EMBL/GenBank/DDBJ databases">
        <authorList>
            <person name="Morales-Cruz A."/>
            <person name="Amrine K.C."/>
            <person name="Cantu D."/>
        </authorList>
    </citation>
    <scope>NUCLEOTIDE SEQUENCE [LARGE SCALE GENOMIC DNA]</scope>
    <source>
        <strain evidence="17">DS831</strain>
    </source>
</reference>
<dbReference type="FunFam" id="3.40.630.30:FF:000067">
    <property type="entry name" value="Histone acetyltransferase"/>
    <property type="match status" value="1"/>
</dbReference>
<comment type="function">
    <text evidence="13">Catalytic component of the NuA4 histone acetyltransferase (HAT) complex which is involved in epigenetic transcriptional activation of selected genes principally by acetylation of nucleosomal histones H4, H3, H2B, H2A and H2A variant H2A.Z. Acetylates histone H4 to form H4K5ac, H4K8ac, H4K12ac and H4K16ac, histone H3 to form H3K14ac, and histone H2A to form H2AK4ac and H2AK7ac. The NuA4 complex is involved in the DNA damage response and is required for chromosome segregation. The NuA4 complex plays a direct role in repair of DNA double-strand breaks (DSBs) through homologous recombination. Recruitment to promoters depends on H3K4me. Also acetylates non-histone proteins. In addition to protein acetyltransferase, can use different acyl-CoA substrates, such as 2-hydroxyisobutanoyl-CoA (2-hydroxyisobutyryl-CoA) or (2E)-butenoyl-CoA (crotonyl-CoA), and is able to mediate protein 2-hydroxyisobutyrylation and crotonylation, respectively.</text>
</comment>
<dbReference type="SUPFAM" id="SSF55729">
    <property type="entry name" value="Acyl-CoA N-acyltransferases (Nat)"/>
    <property type="match status" value="1"/>
</dbReference>
<evidence type="ECO:0000256" key="2">
    <source>
        <dbReference type="ARBA" id="ARBA00010107"/>
    </source>
</evidence>
<evidence type="ECO:0000256" key="14">
    <source>
        <dbReference type="PIRSR" id="PIRSR602717-51"/>
    </source>
</evidence>
<dbReference type="GO" id="GO:0006355">
    <property type="term" value="P:regulation of DNA-templated transcription"/>
    <property type="evidence" value="ECO:0007669"/>
    <property type="project" value="InterPro"/>
</dbReference>
<reference evidence="17 18" key="2">
    <citation type="submission" date="2015-05" db="EMBL/GenBank/DDBJ databases">
        <title>Distinctive expansion of gene families associated with plant cell wall degradation and secondary metabolism in the genomes of grapevine trunk pathogens.</title>
        <authorList>
            <person name="Lawrence D.P."/>
            <person name="Travadon R."/>
            <person name="Rolshausen P.E."/>
            <person name="Baumgartner K."/>
        </authorList>
    </citation>
    <scope>NUCLEOTIDE SEQUENCE [LARGE SCALE GENOMIC DNA]</scope>
    <source>
        <strain evidence="17">DS831</strain>
    </source>
</reference>
<keyword evidence="11" id="KW-0539">Nucleus</keyword>
<proteinExistence type="inferred from homology"/>
<evidence type="ECO:0000259" key="16">
    <source>
        <dbReference type="PROSITE" id="PS51726"/>
    </source>
</evidence>
<dbReference type="InterPro" id="IPR016181">
    <property type="entry name" value="Acyl_CoA_acyltransferase"/>
</dbReference>
<keyword evidence="12" id="KW-0012">Acyltransferase</keyword>
<evidence type="ECO:0000256" key="11">
    <source>
        <dbReference type="ARBA" id="ARBA00023242"/>
    </source>
</evidence>
<dbReference type="Proteomes" id="UP000034182">
    <property type="component" value="Unassembled WGS sequence"/>
</dbReference>
<keyword evidence="10" id="KW-0804">Transcription</keyword>
<dbReference type="GO" id="GO:0005634">
    <property type="term" value="C:nucleus"/>
    <property type="evidence" value="ECO:0007669"/>
    <property type="project" value="UniProtKB-SubCell"/>
</dbReference>
<dbReference type="InterPro" id="IPR040706">
    <property type="entry name" value="Zf-MYST"/>
</dbReference>
<keyword evidence="6" id="KW-0863">Zinc-finger</keyword>
<evidence type="ECO:0000256" key="4">
    <source>
        <dbReference type="ARBA" id="ARBA00022679"/>
    </source>
</evidence>
<dbReference type="PANTHER" id="PTHR10615">
    <property type="entry name" value="HISTONE ACETYLTRANSFERASE"/>
    <property type="match status" value="1"/>
</dbReference>
<sequence length="402" mass="44628">MGPETPSRLGASPNGAPAAVATASAAAAAIDTTAAAAATTMTVPTPTMAAAPSAPQPQSAKQDQRHAQPPPQSQQQPQQQQRPTAMEPNVLNVVLGDLLVKPWYPSFYPEELVGRRVERLYVCQWCFKYSKELIPFLGHTKVCNLKDAPPPGTRIYTKDCYSIHEVDGEEHKLYSQNLSLFGKLFLDTKSVFYDVTTFLYYLLVNTNPVTGSRQVIGFFSKEKMSWDNNNLACILVFPPWQRQGLGQMLMGVSYELSRREGRIGGPEKHFKYCVKVDKTLTPPAALSELGRRGYTAYWSATIARYILSVPVKRTVTLRDVSDATYILLEDIVATLREMKVLEHRPNTNKKSSSAPDEIPVLNKAKVRRWALENGVGLMPPVDANALTVEWTTRDRREDAGGE</sequence>
<dbReference type="Pfam" id="PF17772">
    <property type="entry name" value="zf-MYST"/>
    <property type="match status" value="1"/>
</dbReference>
<evidence type="ECO:0000256" key="13">
    <source>
        <dbReference type="ARBA" id="ARBA00045805"/>
    </source>
</evidence>
<evidence type="ECO:0000313" key="17">
    <source>
        <dbReference type="EMBL" id="KKY26333.1"/>
    </source>
</evidence>
<dbReference type="GO" id="GO:0035267">
    <property type="term" value="C:NuA4 histone acetyltransferase complex"/>
    <property type="evidence" value="ECO:0007669"/>
    <property type="project" value="TreeGrafter"/>
</dbReference>
<comment type="subcellular location">
    <subcellularLocation>
        <location evidence="1">Nucleus</location>
    </subcellularLocation>
</comment>
<comment type="caution">
    <text evidence="17">The sequence shown here is derived from an EMBL/GenBank/DDBJ whole genome shotgun (WGS) entry which is preliminary data.</text>
</comment>
<gene>
    <name evidence="17" type="ORF">UCDDS831_g01408</name>
</gene>
<keyword evidence="5" id="KW-0479">Metal-binding</keyword>
<dbReference type="PANTHER" id="PTHR10615:SF219">
    <property type="entry name" value="HISTONE ACETYLTRANSFERASE KAT5"/>
    <property type="match status" value="1"/>
</dbReference>
<evidence type="ECO:0000256" key="9">
    <source>
        <dbReference type="ARBA" id="ARBA00023015"/>
    </source>
</evidence>
<dbReference type="EMBL" id="LAQI01000032">
    <property type="protein sequence ID" value="KKY26333.1"/>
    <property type="molecule type" value="Genomic_DNA"/>
</dbReference>
<evidence type="ECO:0000256" key="12">
    <source>
        <dbReference type="ARBA" id="ARBA00023315"/>
    </source>
</evidence>
<evidence type="ECO:0000256" key="5">
    <source>
        <dbReference type="ARBA" id="ARBA00022723"/>
    </source>
</evidence>
<feature type="domain" description="MYST-type HAT" evidence="16">
    <location>
        <begin position="85"/>
        <end position="371"/>
    </location>
</feature>
<organism evidence="17 18">
    <name type="scientific">Diplodia seriata</name>
    <dbReference type="NCBI Taxonomy" id="420778"/>
    <lineage>
        <taxon>Eukaryota</taxon>
        <taxon>Fungi</taxon>
        <taxon>Dikarya</taxon>
        <taxon>Ascomycota</taxon>
        <taxon>Pezizomycotina</taxon>
        <taxon>Dothideomycetes</taxon>
        <taxon>Dothideomycetes incertae sedis</taxon>
        <taxon>Botryosphaeriales</taxon>
        <taxon>Botryosphaeriaceae</taxon>
        <taxon>Diplodia</taxon>
    </lineage>
</organism>
<evidence type="ECO:0000256" key="6">
    <source>
        <dbReference type="ARBA" id="ARBA00022771"/>
    </source>
</evidence>
<dbReference type="PROSITE" id="PS51726">
    <property type="entry name" value="MYST_HAT"/>
    <property type="match status" value="1"/>
</dbReference>
<keyword evidence="9" id="KW-0805">Transcription regulation</keyword>
<dbReference type="Gene3D" id="1.10.10.10">
    <property type="entry name" value="Winged helix-like DNA-binding domain superfamily/Winged helix DNA-binding domain"/>
    <property type="match status" value="1"/>
</dbReference>
<feature type="region of interest" description="Disordered" evidence="15">
    <location>
        <begin position="1"/>
        <end position="20"/>
    </location>
</feature>
<evidence type="ECO:0000256" key="1">
    <source>
        <dbReference type="ARBA" id="ARBA00004123"/>
    </source>
</evidence>
<dbReference type="InterPro" id="IPR050603">
    <property type="entry name" value="MYST_HAT"/>
</dbReference>
<keyword evidence="8" id="KW-0007">Acetylation</keyword>
<accession>A0A0G2GSS7</accession>
<evidence type="ECO:0000313" key="18">
    <source>
        <dbReference type="Proteomes" id="UP000034182"/>
    </source>
</evidence>
<comment type="similarity">
    <text evidence="2">Belongs to the MYST (SAS/MOZ) family.</text>
</comment>
<evidence type="ECO:0000256" key="8">
    <source>
        <dbReference type="ARBA" id="ARBA00022990"/>
    </source>
</evidence>
<keyword evidence="4 17" id="KW-0808">Transferase</keyword>
<dbReference type="InterPro" id="IPR002717">
    <property type="entry name" value="HAT_MYST-type"/>
</dbReference>
<evidence type="ECO:0000256" key="15">
    <source>
        <dbReference type="SAM" id="MobiDB-lite"/>
    </source>
</evidence>
<dbReference type="Gene3D" id="3.40.630.30">
    <property type="match status" value="1"/>
</dbReference>
<dbReference type="Gene3D" id="3.30.60.60">
    <property type="entry name" value="N-acetyl transferase-like"/>
    <property type="match status" value="1"/>
</dbReference>
<protein>
    <recommendedName>
        <fullName evidence="3">histone acetyltransferase</fullName>
        <ecNumber evidence="3">2.3.1.48</ecNumber>
    </recommendedName>
</protein>
<dbReference type="GO" id="GO:0046972">
    <property type="term" value="F:histone H4K16 acetyltransferase activity"/>
    <property type="evidence" value="ECO:0007669"/>
    <property type="project" value="TreeGrafter"/>
</dbReference>
<evidence type="ECO:0000256" key="7">
    <source>
        <dbReference type="ARBA" id="ARBA00022833"/>
    </source>
</evidence>
<dbReference type="EC" id="2.3.1.48" evidence="3"/>
<keyword evidence="7" id="KW-0862">Zinc</keyword>
<evidence type="ECO:0000256" key="10">
    <source>
        <dbReference type="ARBA" id="ARBA00023163"/>
    </source>
</evidence>
<dbReference type="GO" id="GO:0008270">
    <property type="term" value="F:zinc ion binding"/>
    <property type="evidence" value="ECO:0007669"/>
    <property type="project" value="UniProtKB-KW"/>
</dbReference>
<dbReference type="Pfam" id="PF01853">
    <property type="entry name" value="MOZ_SAS"/>
    <property type="match status" value="2"/>
</dbReference>
<feature type="compositionally biased region" description="Low complexity" evidence="15">
    <location>
        <begin position="45"/>
        <end position="60"/>
    </location>
</feature>
<evidence type="ECO:0000256" key="3">
    <source>
        <dbReference type="ARBA" id="ARBA00013184"/>
    </source>
</evidence>
<feature type="active site" description="Proton donor/acceptor" evidence="14">
    <location>
        <position position="267"/>
    </location>
</feature>
<feature type="region of interest" description="Disordered" evidence="15">
    <location>
        <begin position="45"/>
        <end position="84"/>
    </location>
</feature>
<dbReference type="InterPro" id="IPR036388">
    <property type="entry name" value="WH-like_DNA-bd_sf"/>
</dbReference>